<dbReference type="Gene3D" id="2.30.110.10">
    <property type="entry name" value="Electron Transport, Fmn-binding Protein, Chain A"/>
    <property type="match status" value="1"/>
</dbReference>
<dbReference type="NCBIfam" id="TIGR04023">
    <property type="entry name" value="PPOX_MSMEG_5819"/>
    <property type="match status" value="1"/>
</dbReference>
<dbReference type="EMBL" id="JBIALX010000003">
    <property type="protein sequence ID" value="MFF0453232.1"/>
    <property type="molecule type" value="Genomic_DNA"/>
</dbReference>
<organism evidence="3 4">
    <name type="scientific">Nocardia africana</name>
    <dbReference type="NCBI Taxonomy" id="134964"/>
    <lineage>
        <taxon>Bacteria</taxon>
        <taxon>Bacillati</taxon>
        <taxon>Actinomycetota</taxon>
        <taxon>Actinomycetes</taxon>
        <taxon>Mycobacteriales</taxon>
        <taxon>Nocardiaceae</taxon>
        <taxon>Nocardia</taxon>
    </lineage>
</organism>
<evidence type="ECO:0000259" key="2">
    <source>
        <dbReference type="Pfam" id="PF01243"/>
    </source>
</evidence>
<protein>
    <submittedName>
        <fullName evidence="3">PPOX class F420-dependent oxidoreductase</fullName>
        <ecNumber evidence="3">1.-.-.-</ecNumber>
    </submittedName>
</protein>
<dbReference type="Pfam" id="PF01243">
    <property type="entry name" value="PNPOx_N"/>
    <property type="match status" value="1"/>
</dbReference>
<dbReference type="InterPro" id="IPR024031">
    <property type="entry name" value="MSMEG_5819/OxyR"/>
</dbReference>
<evidence type="ECO:0000256" key="1">
    <source>
        <dbReference type="ARBA" id="ARBA00023002"/>
    </source>
</evidence>
<name>A0ABW6NFB9_9NOCA</name>
<dbReference type="SUPFAM" id="SSF50475">
    <property type="entry name" value="FMN-binding split barrel"/>
    <property type="match status" value="1"/>
</dbReference>
<reference evidence="3 4" key="1">
    <citation type="submission" date="2024-10" db="EMBL/GenBank/DDBJ databases">
        <title>The Natural Products Discovery Center: Release of the First 8490 Sequenced Strains for Exploring Actinobacteria Biosynthetic Diversity.</title>
        <authorList>
            <person name="Kalkreuter E."/>
            <person name="Kautsar S.A."/>
            <person name="Yang D."/>
            <person name="Bader C.D."/>
            <person name="Teijaro C.N."/>
            <person name="Fluegel L."/>
            <person name="Davis C.M."/>
            <person name="Simpson J.R."/>
            <person name="Lauterbach L."/>
            <person name="Steele A.D."/>
            <person name="Gui C."/>
            <person name="Meng S."/>
            <person name="Li G."/>
            <person name="Viehrig K."/>
            <person name="Ye F."/>
            <person name="Su P."/>
            <person name="Kiefer A.F."/>
            <person name="Nichols A."/>
            <person name="Cepeda A.J."/>
            <person name="Yan W."/>
            <person name="Fan B."/>
            <person name="Jiang Y."/>
            <person name="Adhikari A."/>
            <person name="Zheng C.-J."/>
            <person name="Schuster L."/>
            <person name="Cowan T.M."/>
            <person name="Smanski M.J."/>
            <person name="Chevrette M.G."/>
            <person name="De Carvalho L.P.S."/>
            <person name="Shen B."/>
        </authorList>
    </citation>
    <scope>NUCLEOTIDE SEQUENCE [LARGE SCALE GENOMIC DNA]</scope>
    <source>
        <strain evidence="3 4">NPDC004550</strain>
    </source>
</reference>
<dbReference type="EC" id="1.-.-.-" evidence="3"/>
<dbReference type="InterPro" id="IPR052019">
    <property type="entry name" value="F420H2_bilvrd_red/Heme_oxyg"/>
</dbReference>
<dbReference type="InterPro" id="IPR011576">
    <property type="entry name" value="Pyridox_Oxase_N"/>
</dbReference>
<dbReference type="PANTHER" id="PTHR35176">
    <property type="entry name" value="HEME OXYGENASE HI_0854-RELATED"/>
    <property type="match status" value="1"/>
</dbReference>
<evidence type="ECO:0000313" key="3">
    <source>
        <dbReference type="EMBL" id="MFF0453232.1"/>
    </source>
</evidence>
<dbReference type="InterPro" id="IPR012349">
    <property type="entry name" value="Split_barrel_FMN-bd"/>
</dbReference>
<evidence type="ECO:0000313" key="4">
    <source>
        <dbReference type="Proteomes" id="UP001601521"/>
    </source>
</evidence>
<dbReference type="GO" id="GO:0016491">
    <property type="term" value="F:oxidoreductase activity"/>
    <property type="evidence" value="ECO:0007669"/>
    <property type="project" value="UniProtKB-KW"/>
</dbReference>
<keyword evidence="4" id="KW-1185">Reference proteome</keyword>
<dbReference type="PANTHER" id="PTHR35176:SF6">
    <property type="entry name" value="HEME OXYGENASE HI_0854-RELATED"/>
    <property type="match status" value="1"/>
</dbReference>
<sequence length="128" mass="13981">MIATLSAAQIEYLAGQRLGRLATIRPDGSPQNNPVGFRYNEALGTIDIAGHNMGASQKFRNLTKEARVAFVVDDIASVNPWQVRCLEIRGVAQALRDVETYLEGGSRELIRITPQRVLGFGIDQAGID</sequence>
<gene>
    <name evidence="3" type="ORF">ACFYTH_07675</name>
</gene>
<proteinExistence type="predicted"/>
<comment type="caution">
    <text evidence="3">The sequence shown here is derived from an EMBL/GenBank/DDBJ whole genome shotgun (WGS) entry which is preliminary data.</text>
</comment>
<keyword evidence="1 3" id="KW-0560">Oxidoreductase</keyword>
<accession>A0ABW6NFB9</accession>
<feature type="domain" description="Pyridoxamine 5'-phosphate oxidase N-terminal" evidence="2">
    <location>
        <begin position="11"/>
        <end position="113"/>
    </location>
</feature>
<dbReference type="RefSeq" id="WP_387250089.1">
    <property type="nucleotide sequence ID" value="NZ_JBIALX010000003.1"/>
</dbReference>
<dbReference type="Proteomes" id="UP001601521">
    <property type="component" value="Unassembled WGS sequence"/>
</dbReference>